<dbReference type="EC" id="3.1.-.-" evidence="1"/>
<organism evidence="1 2">
    <name type="scientific">Escherichia coli</name>
    <dbReference type="NCBI Taxonomy" id="562"/>
    <lineage>
        <taxon>Bacteria</taxon>
        <taxon>Pseudomonadati</taxon>
        <taxon>Pseudomonadota</taxon>
        <taxon>Gammaproteobacteria</taxon>
        <taxon>Enterobacterales</taxon>
        <taxon>Enterobacteriaceae</taxon>
        <taxon>Escherichia</taxon>
    </lineage>
</organism>
<evidence type="ECO:0000313" key="1">
    <source>
        <dbReference type="EMBL" id="SPW59325.1"/>
    </source>
</evidence>
<keyword evidence="1" id="KW-0378">Hydrolase</keyword>
<dbReference type="Proteomes" id="UP000250561">
    <property type="component" value="Unassembled WGS sequence"/>
</dbReference>
<dbReference type="GO" id="GO:0016787">
    <property type="term" value="F:hydrolase activity"/>
    <property type="evidence" value="ECO:0007669"/>
    <property type="project" value="UniProtKB-KW"/>
</dbReference>
<dbReference type="AlphaFoldDB" id="A0A2X1MEW5"/>
<dbReference type="EMBL" id="UARS01000023">
    <property type="protein sequence ID" value="SPW59325.1"/>
    <property type="molecule type" value="Genomic_DNA"/>
</dbReference>
<gene>
    <name evidence="1" type="primary">hicA</name>
    <name evidence="1" type="ORF">NCTC11126_06704</name>
</gene>
<name>A0A2X1MEW5_ECOLX</name>
<accession>A0A2X1MEW5</accession>
<protein>
    <submittedName>
        <fullName evidence="1">Toxin of the HicA-HicB toxin-antitoxin system</fullName>
        <ecNumber evidence="1">3.1.-.-</ecNumber>
    </submittedName>
</protein>
<sequence length="64" mass="7104">MFTLLIYSAAGRRCEQSEFRRWLESQGVDVANGSNHLNSGFMGGAVSCRVTPAMRLKNHCVKQS</sequence>
<evidence type="ECO:0000313" key="2">
    <source>
        <dbReference type="Proteomes" id="UP000250561"/>
    </source>
</evidence>
<reference evidence="1 2" key="1">
    <citation type="submission" date="2018-06" db="EMBL/GenBank/DDBJ databases">
        <authorList>
            <consortium name="Pathogen Informatics"/>
            <person name="Doyle S."/>
        </authorList>
    </citation>
    <scope>NUCLEOTIDE SEQUENCE [LARGE SCALE GENOMIC DNA]</scope>
    <source>
        <strain evidence="1 2">NCTC11126</strain>
    </source>
</reference>
<proteinExistence type="predicted"/>